<organism evidence="1 2">
    <name type="scientific">Ilex paraguariensis</name>
    <name type="common">yerba mate</name>
    <dbReference type="NCBI Taxonomy" id="185542"/>
    <lineage>
        <taxon>Eukaryota</taxon>
        <taxon>Viridiplantae</taxon>
        <taxon>Streptophyta</taxon>
        <taxon>Embryophyta</taxon>
        <taxon>Tracheophyta</taxon>
        <taxon>Spermatophyta</taxon>
        <taxon>Magnoliopsida</taxon>
        <taxon>eudicotyledons</taxon>
        <taxon>Gunneridae</taxon>
        <taxon>Pentapetalae</taxon>
        <taxon>asterids</taxon>
        <taxon>campanulids</taxon>
        <taxon>Aquifoliales</taxon>
        <taxon>Aquifoliaceae</taxon>
        <taxon>Ilex</taxon>
    </lineage>
</organism>
<gene>
    <name evidence="1" type="ORF">ILEXP_LOCUS4762</name>
</gene>
<comment type="caution">
    <text evidence="1">The sequence shown here is derived from an EMBL/GenBank/DDBJ whole genome shotgun (WGS) entry which is preliminary data.</text>
</comment>
<dbReference type="EMBL" id="CAUOFW020000836">
    <property type="protein sequence ID" value="CAK9137715.1"/>
    <property type="molecule type" value="Genomic_DNA"/>
</dbReference>
<evidence type="ECO:0000313" key="1">
    <source>
        <dbReference type="EMBL" id="CAK9137715.1"/>
    </source>
</evidence>
<sequence>MAERNPVNIGEVPLVLLGKTPWASSSEVPWALYGERVEASSSEADRGASMTELVLLGVGQGSTSARVALLGTGRGQASTQAAPVNTRCDQASAQAWLGTRCSQVSMQATHGDRSWARRQELGTEPWSMVMELWRGVRWEMLVFLVATVLVKRRMVWFVQVEMFLFAFTTTNIEER</sequence>
<dbReference type="Proteomes" id="UP001642360">
    <property type="component" value="Unassembled WGS sequence"/>
</dbReference>
<keyword evidence="2" id="KW-1185">Reference proteome</keyword>
<accession>A0ABC8R2B5</accession>
<name>A0ABC8R2B5_9AQUA</name>
<evidence type="ECO:0000313" key="2">
    <source>
        <dbReference type="Proteomes" id="UP001642360"/>
    </source>
</evidence>
<proteinExistence type="predicted"/>
<reference evidence="1 2" key="1">
    <citation type="submission" date="2024-02" db="EMBL/GenBank/DDBJ databases">
        <authorList>
            <person name="Vignale AGUSTIN F."/>
            <person name="Sosa J E."/>
            <person name="Modenutti C."/>
        </authorList>
    </citation>
    <scope>NUCLEOTIDE SEQUENCE [LARGE SCALE GENOMIC DNA]</scope>
</reference>
<protein>
    <submittedName>
        <fullName evidence="1">Uncharacterized protein</fullName>
    </submittedName>
</protein>
<dbReference type="AlphaFoldDB" id="A0ABC8R2B5"/>